<dbReference type="EMBL" id="DRNB01000170">
    <property type="protein sequence ID" value="HHJ64184.1"/>
    <property type="molecule type" value="Genomic_DNA"/>
</dbReference>
<comment type="caution">
    <text evidence="1">The sequence shown here is derived from an EMBL/GenBank/DDBJ whole genome shotgun (WGS) entry which is preliminary data.</text>
</comment>
<accession>A0A7C5L2P5</accession>
<reference evidence="1" key="1">
    <citation type="journal article" date="2020" name="mSystems">
        <title>Genome- and Community-Level Interaction Insights into Carbon Utilization and Element Cycling Functions of Hydrothermarchaeota in Hydrothermal Sediment.</title>
        <authorList>
            <person name="Zhou Z."/>
            <person name="Liu Y."/>
            <person name="Xu W."/>
            <person name="Pan J."/>
            <person name="Luo Z.H."/>
            <person name="Li M."/>
        </authorList>
    </citation>
    <scope>NUCLEOTIDE SEQUENCE [LARGE SCALE GENOMIC DNA]</scope>
    <source>
        <strain evidence="1">HyVt-501</strain>
    </source>
</reference>
<evidence type="ECO:0000313" key="1">
    <source>
        <dbReference type="EMBL" id="HHJ64184.1"/>
    </source>
</evidence>
<sequence>MKTLLLLHSDLLESGREKFYRELEENLEVLRKVIGVDSLYASVSSHFRDVFDRFPEVCLINSLRDGSVFAAYRGLRKLRGDDVLLLDGGLKVTRELLHRFFGKIHVTVGTVRDRWAGIALVKMRDLNYVIKSMERNFENTILDAFYTLRDTYSVATEFVQLKDAPDLQTAESKPLYGESTG</sequence>
<organism evidence="1">
    <name type="scientific">Aquifex aeolicus</name>
    <dbReference type="NCBI Taxonomy" id="63363"/>
    <lineage>
        <taxon>Bacteria</taxon>
        <taxon>Pseudomonadati</taxon>
        <taxon>Aquificota</taxon>
        <taxon>Aquificia</taxon>
        <taxon>Aquificales</taxon>
        <taxon>Aquificaceae</taxon>
        <taxon>Aquifex</taxon>
    </lineage>
</organism>
<name>A0A7C5L2P5_AQUAO</name>
<dbReference type="AlphaFoldDB" id="A0A7C5L2P5"/>
<dbReference type="Proteomes" id="UP000885792">
    <property type="component" value="Unassembled WGS sequence"/>
</dbReference>
<proteinExistence type="predicted"/>
<protein>
    <submittedName>
        <fullName evidence="1">Uncharacterized protein</fullName>
    </submittedName>
</protein>
<gene>
    <name evidence="1" type="ORF">ENJ61_04675</name>
</gene>